<evidence type="ECO:0000313" key="3">
    <source>
        <dbReference type="EMBL" id="KAJ5311371.1"/>
    </source>
</evidence>
<comment type="caution">
    <text evidence="3">The sequence shown here is derived from an EMBL/GenBank/DDBJ whole genome shotgun (WGS) entry which is preliminary data.</text>
</comment>
<feature type="signal peptide" evidence="2">
    <location>
        <begin position="1"/>
        <end position="18"/>
    </location>
</feature>
<keyword evidence="4" id="KW-1185">Reference proteome</keyword>
<protein>
    <recommendedName>
        <fullName evidence="5">Carboxy-cis,cis-muconate cyclase</fullName>
    </recommendedName>
</protein>
<dbReference type="Proteomes" id="UP001147746">
    <property type="component" value="Unassembled WGS sequence"/>
</dbReference>
<evidence type="ECO:0000313" key="4">
    <source>
        <dbReference type="Proteomes" id="UP001147746"/>
    </source>
</evidence>
<feature type="chain" id="PRO_5040919846" description="Carboxy-cis,cis-muconate cyclase" evidence="2">
    <location>
        <begin position="19"/>
        <end position="367"/>
    </location>
</feature>
<dbReference type="PANTHER" id="PTHR30344">
    <property type="entry name" value="6-PHOSPHOGLUCONOLACTONASE-RELATED"/>
    <property type="match status" value="1"/>
</dbReference>
<dbReference type="InterPro" id="IPR015943">
    <property type="entry name" value="WD40/YVTN_repeat-like_dom_sf"/>
</dbReference>
<gene>
    <name evidence="3" type="ORF">N7476_007231</name>
</gene>
<evidence type="ECO:0008006" key="5">
    <source>
        <dbReference type="Google" id="ProtNLM"/>
    </source>
</evidence>
<accession>A0A9W9PTX3</accession>
<dbReference type="PANTHER" id="PTHR30344:SF4">
    <property type="entry name" value="CYCLASE, PUTATIVE (AFU_ORTHOLOGUE AFUA_6G11580)-RELATED"/>
    <property type="match status" value="1"/>
</dbReference>
<dbReference type="Pfam" id="PF10282">
    <property type="entry name" value="Lactonase"/>
    <property type="match status" value="1"/>
</dbReference>
<dbReference type="InterPro" id="IPR050282">
    <property type="entry name" value="Cycloisomerase_2"/>
</dbReference>
<dbReference type="EMBL" id="JAPZBO010000007">
    <property type="protein sequence ID" value="KAJ5311371.1"/>
    <property type="molecule type" value="Genomic_DNA"/>
</dbReference>
<comment type="similarity">
    <text evidence="1">Belongs to the cycloisomerase 2 family.</text>
</comment>
<dbReference type="GO" id="GO:0017057">
    <property type="term" value="F:6-phosphogluconolactonase activity"/>
    <property type="evidence" value="ECO:0007669"/>
    <property type="project" value="TreeGrafter"/>
</dbReference>
<keyword evidence="2" id="KW-0732">Signal</keyword>
<dbReference type="SUPFAM" id="SSF101908">
    <property type="entry name" value="Putative isomerase YbhE"/>
    <property type="match status" value="1"/>
</dbReference>
<reference evidence="3" key="2">
    <citation type="journal article" date="2023" name="IMA Fungus">
        <title>Comparative genomic study of the Penicillium genus elucidates a diverse pangenome and 15 lateral gene transfer events.</title>
        <authorList>
            <person name="Petersen C."/>
            <person name="Sorensen T."/>
            <person name="Nielsen M.R."/>
            <person name="Sondergaard T.E."/>
            <person name="Sorensen J.L."/>
            <person name="Fitzpatrick D.A."/>
            <person name="Frisvad J.C."/>
            <person name="Nielsen K.L."/>
        </authorList>
    </citation>
    <scope>NUCLEOTIDE SEQUENCE</scope>
    <source>
        <strain evidence="3">IBT 21472</strain>
    </source>
</reference>
<reference evidence="3" key="1">
    <citation type="submission" date="2022-12" db="EMBL/GenBank/DDBJ databases">
        <authorList>
            <person name="Petersen C."/>
        </authorList>
    </citation>
    <scope>NUCLEOTIDE SEQUENCE</scope>
    <source>
        <strain evidence="3">IBT 21472</strain>
    </source>
</reference>
<name>A0A9W9PTX3_9EURO</name>
<dbReference type="AlphaFoldDB" id="A0A9W9PTX3"/>
<evidence type="ECO:0000256" key="1">
    <source>
        <dbReference type="ARBA" id="ARBA00005564"/>
    </source>
</evidence>
<organism evidence="3 4">
    <name type="scientific">Penicillium atrosanguineum</name>
    <dbReference type="NCBI Taxonomy" id="1132637"/>
    <lineage>
        <taxon>Eukaryota</taxon>
        <taxon>Fungi</taxon>
        <taxon>Dikarya</taxon>
        <taxon>Ascomycota</taxon>
        <taxon>Pezizomycotina</taxon>
        <taxon>Eurotiomycetes</taxon>
        <taxon>Eurotiomycetidae</taxon>
        <taxon>Eurotiales</taxon>
        <taxon>Aspergillaceae</taxon>
        <taxon>Penicillium</taxon>
    </lineage>
</organism>
<proteinExistence type="inferred from homology"/>
<dbReference type="Gene3D" id="2.130.10.10">
    <property type="entry name" value="YVTN repeat-like/Quinoprotein amine dehydrogenase"/>
    <property type="match status" value="1"/>
</dbReference>
<sequence>MMMALGLLGVLLTPPVLGQVHHFYSGFMSGDSLYGVEFNEQSSALSVFYNGTLNVSSSKWIATDISQKNVYIADGDNVNYIVSADTAPFTVFGAPYSAGCPGQVISVGSSGTLESVEANISYSSDSGVHGLALSADSRFIYSGDDMGGSIWTHSYNEATNTVTKLQRLNVSGNPRHLVVSPQASFVYVILEENNQLAVFNRDSTSGLLTGRNKTLSLLPTGTTRILFGRQVQSDANHSHFYSAYSNSSLYWSDEVKFSNPQEEGKYPKYLFATIRSRTSTDPGFVAAFALDITTGSINNRLFLIPTTASGGASNSISPAIFSEEYFTISDAQNNFIEVWKLGEDAQTATSIAHLDVADSPANVVWVN</sequence>
<evidence type="ECO:0000256" key="2">
    <source>
        <dbReference type="SAM" id="SignalP"/>
    </source>
</evidence>
<dbReference type="InterPro" id="IPR019405">
    <property type="entry name" value="Lactonase_7-beta_prop"/>
</dbReference>